<comment type="caution">
    <text evidence="1">The sequence shown here is derived from an EMBL/GenBank/DDBJ whole genome shotgun (WGS) entry which is preliminary data.</text>
</comment>
<accession>A0ABR5DQT9</accession>
<keyword evidence="2" id="KW-1185">Reference proteome</keyword>
<name>A0ABR5DQT9_RICPA</name>
<reference evidence="1 2" key="1">
    <citation type="submission" date="2015-02" db="EMBL/GenBank/DDBJ databases">
        <title>Genome Sequencing of Rickettsiales.</title>
        <authorList>
            <person name="Daugherty S.C."/>
            <person name="Su Q."/>
            <person name="Abolude K."/>
            <person name="Beier-Sexton M."/>
            <person name="Carlyon J.A."/>
            <person name="Carter R."/>
            <person name="Day N.P."/>
            <person name="Dumler S.J."/>
            <person name="Dyachenko V."/>
            <person name="Godinez A."/>
            <person name="Kurtti T.J."/>
            <person name="Lichay M."/>
            <person name="Mullins K.E."/>
            <person name="Ott S."/>
            <person name="Pappas-Brown V."/>
            <person name="Paris D.H."/>
            <person name="Patel P."/>
            <person name="Richards A.L."/>
            <person name="Sadzewicz L."/>
            <person name="Sears K."/>
            <person name="Seidman D."/>
            <person name="Sengamalay N."/>
            <person name="Stenos J."/>
            <person name="Tallon L.J."/>
            <person name="Vincent G."/>
            <person name="Fraser C.M."/>
            <person name="Munderloh U."/>
            <person name="Dunning-Hotopp J.C."/>
        </authorList>
    </citation>
    <scope>NUCLEOTIDE SEQUENCE [LARGE SCALE GENOMIC DNA]</scope>
    <source>
        <strain evidence="1 2">Tate's Hell</strain>
    </source>
</reference>
<sequence>MSASSPIKWVCYLGDIAASGFLNSIATALIAVLHDAGDNMFNSKEEKKLVDVLTKFCKMINKQSDITVPVGQDLQRLALLFANLRSVEIKKIMRQISVISLRLNCQCIINFFVMIPNNIKEMNSNPMEKLAFQDAISLISYMYHHAEYILKSSKSLLNQILTTTKEGLSTSWNDIKKTTSGNVEYDLWQMEKQVPESEIITEKAKSGQLRSIKISCFSVDCSKPL</sequence>
<dbReference type="RefSeq" id="WP_014410293.1">
    <property type="nucleotide sequence ID" value="NZ_LAOO01000001.1"/>
</dbReference>
<proteinExistence type="predicted"/>
<dbReference type="Proteomes" id="UP000035491">
    <property type="component" value="Unassembled WGS sequence"/>
</dbReference>
<evidence type="ECO:0000313" key="1">
    <source>
        <dbReference type="EMBL" id="KJW01063.1"/>
    </source>
</evidence>
<organism evidence="1 2">
    <name type="scientific">Rickettsia parkeri str. Tate's Hell</name>
    <dbReference type="NCBI Taxonomy" id="1359189"/>
    <lineage>
        <taxon>Bacteria</taxon>
        <taxon>Pseudomonadati</taxon>
        <taxon>Pseudomonadota</taxon>
        <taxon>Alphaproteobacteria</taxon>
        <taxon>Rickettsiales</taxon>
        <taxon>Rickettsiaceae</taxon>
        <taxon>Rickettsieae</taxon>
        <taxon>Rickettsia</taxon>
        <taxon>spotted fever group</taxon>
    </lineage>
</organism>
<evidence type="ECO:0000313" key="2">
    <source>
        <dbReference type="Proteomes" id="UP000035491"/>
    </source>
</evidence>
<dbReference type="EMBL" id="LAOO01000001">
    <property type="protein sequence ID" value="KJW01063.1"/>
    <property type="molecule type" value="Genomic_DNA"/>
</dbReference>
<gene>
    <name evidence="1" type="ORF">RPATATE_0053</name>
</gene>
<protein>
    <submittedName>
        <fullName evidence="1">Uncharacterized protein</fullName>
    </submittedName>
</protein>